<reference evidence="1" key="1">
    <citation type="submission" date="2021-06" db="EMBL/GenBank/DDBJ databases">
        <title>Propagation of a rapidly emergent carbapenem-resistant Acinetobacter baumannii lineage by various extra-hospital transmission networks.</title>
        <authorList>
            <person name="Calix J."/>
        </authorList>
    </citation>
    <scope>NUCLEOTIDE SEQUENCE</scope>
    <source>
        <strain evidence="1">WU_MDCI_Aw63</strain>
    </source>
</reference>
<sequence length="146" mass="16706">MNQFEIGEKILYLGIYGNEFNLVDEVIGIEDDEYLNRKKYMIKNTESGEVISQYGTNYRKATKEEVAVGHRLESNNGQAIRVCNLNNNSQKASIMDKPIKHSKSGSLLEYINECEDQVKRWPKWKIESIRDAFGLNTIKGKQAGTI</sequence>
<proteinExistence type="predicted"/>
<dbReference type="EMBL" id="JAHPRE010000006">
    <property type="protein sequence ID" value="MCU4395826.1"/>
    <property type="molecule type" value="Genomic_DNA"/>
</dbReference>
<gene>
    <name evidence="1" type="ORF">KTH64_02325</name>
</gene>
<evidence type="ECO:0000313" key="2">
    <source>
        <dbReference type="Proteomes" id="UP001208534"/>
    </source>
</evidence>
<dbReference type="RefSeq" id="WP_262578413.1">
    <property type="nucleotide sequence ID" value="NZ_JAHPRE010000006.1"/>
</dbReference>
<comment type="caution">
    <text evidence="1">The sequence shown here is derived from an EMBL/GenBank/DDBJ whole genome shotgun (WGS) entry which is preliminary data.</text>
</comment>
<evidence type="ECO:0000313" key="1">
    <source>
        <dbReference type="EMBL" id="MCU4395826.1"/>
    </source>
</evidence>
<dbReference type="Proteomes" id="UP001208534">
    <property type="component" value="Unassembled WGS sequence"/>
</dbReference>
<protein>
    <submittedName>
        <fullName evidence="1">Uncharacterized protein</fullName>
    </submittedName>
</protein>
<name>A0AAW5R9P7_ACIJU</name>
<dbReference type="AlphaFoldDB" id="A0AAW5R9P7"/>
<accession>A0AAW5R9P7</accession>
<organism evidence="1 2">
    <name type="scientific">Acinetobacter junii</name>
    <dbReference type="NCBI Taxonomy" id="40215"/>
    <lineage>
        <taxon>Bacteria</taxon>
        <taxon>Pseudomonadati</taxon>
        <taxon>Pseudomonadota</taxon>
        <taxon>Gammaproteobacteria</taxon>
        <taxon>Moraxellales</taxon>
        <taxon>Moraxellaceae</taxon>
        <taxon>Acinetobacter</taxon>
    </lineage>
</organism>